<keyword evidence="1" id="KW-0812">Transmembrane</keyword>
<name>A0AAV5UG25_9BILA</name>
<dbReference type="AlphaFoldDB" id="A0AAV5UG25"/>
<evidence type="ECO:0008006" key="5">
    <source>
        <dbReference type="Google" id="ProtNLM"/>
    </source>
</evidence>
<feature type="transmembrane region" description="Helical" evidence="1">
    <location>
        <begin position="142"/>
        <end position="160"/>
    </location>
</feature>
<dbReference type="PANTHER" id="PTHR31552:SF31">
    <property type="entry name" value="SERPENTINE RECEPTOR CLASS GAMMA"/>
    <property type="match status" value="1"/>
</dbReference>
<gene>
    <name evidence="3" type="ORF">PENTCL1PPCAC_27610</name>
</gene>
<dbReference type="PANTHER" id="PTHR31552">
    <property type="entry name" value="SERPENTINE RECEPTOR CLASS GAMMA"/>
    <property type="match status" value="1"/>
</dbReference>
<keyword evidence="1" id="KW-1133">Transmembrane helix</keyword>
<feature type="transmembrane region" description="Helical" evidence="1">
    <location>
        <begin position="58"/>
        <end position="76"/>
    </location>
</feature>
<sequence length="189" mass="21461">QRSMSYILTAVTILLSIAGATPVFWCGMTYTVKENVTVVVYLDDACNVVQKSRSSAVYFLYVIVSLVLTGRTSREFMKLSRMAEDSTRALIMTNQRIMFIIVSICTLTQMIKACHQFCWVFVAAFKMADLNLFLQQTYDITHYLSTYSAAFSLVVFNKKFRKLMISVKLRDPIPSSVHTKTTVVSIQQS</sequence>
<dbReference type="Proteomes" id="UP001432027">
    <property type="component" value="Unassembled WGS sequence"/>
</dbReference>
<protein>
    <recommendedName>
        <fullName evidence="5">G protein-coupled receptor</fullName>
    </recommendedName>
</protein>
<reference evidence="3" key="1">
    <citation type="submission" date="2023-10" db="EMBL/GenBank/DDBJ databases">
        <title>Genome assembly of Pristionchus species.</title>
        <authorList>
            <person name="Yoshida K."/>
            <person name="Sommer R.J."/>
        </authorList>
    </citation>
    <scope>NUCLEOTIDE SEQUENCE</scope>
    <source>
        <strain evidence="3">RS0144</strain>
    </source>
</reference>
<keyword evidence="4" id="KW-1185">Reference proteome</keyword>
<keyword evidence="2" id="KW-0732">Signal</keyword>
<evidence type="ECO:0000313" key="4">
    <source>
        <dbReference type="Proteomes" id="UP001432027"/>
    </source>
</evidence>
<dbReference type="EMBL" id="BTSX01000006">
    <property type="protein sequence ID" value="GMT05436.1"/>
    <property type="molecule type" value="Genomic_DNA"/>
</dbReference>
<proteinExistence type="predicted"/>
<keyword evidence="1" id="KW-0472">Membrane</keyword>
<comment type="caution">
    <text evidence="3">The sequence shown here is derived from an EMBL/GenBank/DDBJ whole genome shotgun (WGS) entry which is preliminary data.</text>
</comment>
<evidence type="ECO:0000256" key="1">
    <source>
        <dbReference type="SAM" id="Phobius"/>
    </source>
</evidence>
<evidence type="ECO:0000313" key="3">
    <source>
        <dbReference type="EMBL" id="GMT05436.1"/>
    </source>
</evidence>
<organism evidence="3 4">
    <name type="scientific">Pristionchus entomophagus</name>
    <dbReference type="NCBI Taxonomy" id="358040"/>
    <lineage>
        <taxon>Eukaryota</taxon>
        <taxon>Metazoa</taxon>
        <taxon>Ecdysozoa</taxon>
        <taxon>Nematoda</taxon>
        <taxon>Chromadorea</taxon>
        <taxon>Rhabditida</taxon>
        <taxon>Rhabditina</taxon>
        <taxon>Diplogasteromorpha</taxon>
        <taxon>Diplogasteroidea</taxon>
        <taxon>Neodiplogasteridae</taxon>
        <taxon>Pristionchus</taxon>
    </lineage>
</organism>
<evidence type="ECO:0000256" key="2">
    <source>
        <dbReference type="SAM" id="SignalP"/>
    </source>
</evidence>
<feature type="transmembrane region" description="Helical" evidence="1">
    <location>
        <begin position="97"/>
        <end position="122"/>
    </location>
</feature>
<feature type="signal peptide" evidence="2">
    <location>
        <begin position="1"/>
        <end position="20"/>
    </location>
</feature>
<feature type="non-terminal residue" evidence="3">
    <location>
        <position position="1"/>
    </location>
</feature>
<feature type="chain" id="PRO_5043562923" description="G protein-coupled receptor" evidence="2">
    <location>
        <begin position="21"/>
        <end position="189"/>
    </location>
</feature>
<accession>A0AAV5UG25</accession>